<dbReference type="HOGENOM" id="CLU_1522013_0_0_6"/>
<name>N8VKD7_9GAMM</name>
<organism evidence="1 2">
    <name type="scientific">Acinetobacter variabilis</name>
    <dbReference type="NCBI Taxonomy" id="70346"/>
    <lineage>
        <taxon>Bacteria</taxon>
        <taxon>Pseudomonadati</taxon>
        <taxon>Pseudomonadota</taxon>
        <taxon>Gammaproteobacteria</taxon>
        <taxon>Moraxellales</taxon>
        <taxon>Moraxellaceae</taxon>
        <taxon>Acinetobacter</taxon>
    </lineage>
</organism>
<sequence>MNITRIRNFYTRHKPYSLQDYTQDAQKLILNRINYNKYDREALVPDPGYINSIMTVQDPQHAAQWSALSRKRKSGFMLMVLYVLASEYELDMTATLGQRMLQGLFGCSISNRTLLDAFGEHGRTAADKSEDWEKIGTIIAEKRAWANKKMNQNRARVRKNKDTAWDLVNMHFKKLRAKKESPYK</sequence>
<protein>
    <submittedName>
        <fullName evidence="1">Uncharacterized protein</fullName>
    </submittedName>
</protein>
<proteinExistence type="predicted"/>
<evidence type="ECO:0000313" key="1">
    <source>
        <dbReference type="EMBL" id="ENV00382.1"/>
    </source>
</evidence>
<dbReference type="RefSeq" id="WP_004780871.1">
    <property type="nucleotide sequence ID" value="NZ_KB849398.1"/>
</dbReference>
<keyword evidence="2" id="KW-1185">Reference proteome</keyword>
<evidence type="ECO:0000313" key="2">
    <source>
        <dbReference type="Proteomes" id="UP000013070"/>
    </source>
</evidence>
<gene>
    <name evidence="1" type="ORF">F969_00613</name>
</gene>
<dbReference type="EMBL" id="APPE01000031">
    <property type="protein sequence ID" value="ENV00382.1"/>
    <property type="molecule type" value="Genomic_DNA"/>
</dbReference>
<accession>N8VKD7</accession>
<dbReference type="Proteomes" id="UP000013070">
    <property type="component" value="Unassembled WGS sequence"/>
</dbReference>
<dbReference type="AlphaFoldDB" id="N8VKD7"/>
<dbReference type="PATRIC" id="fig|1217710.3.peg.582"/>
<reference evidence="1 2" key="1">
    <citation type="submission" date="2013-02" db="EMBL/GenBank/DDBJ databases">
        <title>The Genome Sequence of Acinetobacter sp. NIPH 899.</title>
        <authorList>
            <consortium name="The Broad Institute Genome Sequencing Platform"/>
            <consortium name="The Broad Institute Genome Sequencing Center for Infectious Disease"/>
            <person name="Cerqueira G."/>
            <person name="Feldgarden M."/>
            <person name="Courvalin P."/>
            <person name="Perichon B."/>
            <person name="Grillot-Courvalin C."/>
            <person name="Clermont D."/>
            <person name="Rocha E."/>
            <person name="Yoon E.-J."/>
            <person name="Nemec A."/>
            <person name="Walker B."/>
            <person name="Young S.K."/>
            <person name="Zeng Q."/>
            <person name="Gargeya S."/>
            <person name="Fitzgerald M."/>
            <person name="Haas B."/>
            <person name="Abouelleil A."/>
            <person name="Alvarado L."/>
            <person name="Arachchi H.M."/>
            <person name="Berlin A.M."/>
            <person name="Chapman S.B."/>
            <person name="Dewar J."/>
            <person name="Goldberg J."/>
            <person name="Griggs A."/>
            <person name="Gujja S."/>
            <person name="Hansen M."/>
            <person name="Howarth C."/>
            <person name="Imamovic A."/>
            <person name="Larimer J."/>
            <person name="McCowan C."/>
            <person name="Murphy C."/>
            <person name="Neiman D."/>
            <person name="Pearson M."/>
            <person name="Priest M."/>
            <person name="Roberts A."/>
            <person name="Saif S."/>
            <person name="Shea T."/>
            <person name="Sisk P."/>
            <person name="Sykes S."/>
            <person name="Wortman J."/>
            <person name="Nusbaum C."/>
            <person name="Birren B."/>
        </authorList>
    </citation>
    <scope>NUCLEOTIDE SEQUENCE [LARGE SCALE GENOMIC DNA]</scope>
    <source>
        <strain evidence="1 2">NIPH 899</strain>
    </source>
</reference>
<comment type="caution">
    <text evidence="1">The sequence shown here is derived from an EMBL/GenBank/DDBJ whole genome shotgun (WGS) entry which is preliminary data.</text>
</comment>